<dbReference type="PANTHER" id="PTHR45704">
    <property type="entry name" value="RAS-LIKE FAMILY MEMBER 11"/>
    <property type="match status" value="1"/>
</dbReference>
<dbReference type="InterPro" id="IPR001806">
    <property type="entry name" value="Small_GTPase"/>
</dbReference>
<comment type="catalytic activity">
    <reaction evidence="4">
        <text>GTP + H2O = GDP + phosphate + H(+)</text>
        <dbReference type="Rhea" id="RHEA:19669"/>
        <dbReference type="ChEBI" id="CHEBI:15377"/>
        <dbReference type="ChEBI" id="CHEBI:15378"/>
        <dbReference type="ChEBI" id="CHEBI:37565"/>
        <dbReference type="ChEBI" id="CHEBI:43474"/>
        <dbReference type="ChEBI" id="CHEBI:58189"/>
        <dbReference type="EC" id="3.6.5.2"/>
    </reaction>
</comment>
<evidence type="ECO:0000256" key="4">
    <source>
        <dbReference type="ARBA" id="ARBA00048098"/>
    </source>
</evidence>
<proteinExistence type="inferred from homology"/>
<dbReference type="EC" id="3.6.5.2" evidence="2"/>
<protein>
    <recommendedName>
        <fullName evidence="2">small monomeric GTPase</fullName>
        <ecNumber evidence="2">3.6.5.2</ecNumber>
    </recommendedName>
</protein>
<dbReference type="EMBL" id="CAXITT010000040">
    <property type="protein sequence ID" value="CAL1528942.1"/>
    <property type="molecule type" value="Genomic_DNA"/>
</dbReference>
<dbReference type="SUPFAM" id="SSF52540">
    <property type="entry name" value="P-loop containing nucleoside triphosphate hydrolases"/>
    <property type="match status" value="1"/>
</dbReference>
<evidence type="ECO:0000256" key="3">
    <source>
        <dbReference type="ARBA" id="ARBA00022801"/>
    </source>
</evidence>
<dbReference type="Pfam" id="PF00071">
    <property type="entry name" value="Ras"/>
    <property type="match status" value="1"/>
</dbReference>
<name>A0AAV2H5J9_LYMST</name>
<dbReference type="SMART" id="SM00173">
    <property type="entry name" value="RAS"/>
    <property type="match status" value="1"/>
</dbReference>
<dbReference type="InterPro" id="IPR051065">
    <property type="entry name" value="Ras-related_GTPase"/>
</dbReference>
<dbReference type="SMART" id="SM00174">
    <property type="entry name" value="RHO"/>
    <property type="match status" value="1"/>
</dbReference>
<dbReference type="InterPro" id="IPR027417">
    <property type="entry name" value="P-loop_NTPase"/>
</dbReference>
<dbReference type="AlphaFoldDB" id="A0AAV2H5J9"/>
<dbReference type="Proteomes" id="UP001497497">
    <property type="component" value="Unassembled WGS sequence"/>
</dbReference>
<evidence type="ECO:0000256" key="1">
    <source>
        <dbReference type="ARBA" id="ARBA00008344"/>
    </source>
</evidence>
<dbReference type="PROSITE" id="PS51421">
    <property type="entry name" value="RAS"/>
    <property type="match status" value="1"/>
</dbReference>
<evidence type="ECO:0000313" key="6">
    <source>
        <dbReference type="Proteomes" id="UP001497497"/>
    </source>
</evidence>
<keyword evidence="3" id="KW-0378">Hydrolase</keyword>
<dbReference type="SMART" id="SM00175">
    <property type="entry name" value="RAB"/>
    <property type="match status" value="1"/>
</dbReference>
<sequence length="198" mass="21912">MSAIRIVILGDAKVGKTAVTVRFLTRRFIGEYSSDIDLLYRSTIRQEDVSIELEILDTCCKQSQTPDVEETTSSWADAFVVVYSVLSRSSFLTAKSLLETISRVKMSACVPTLLLGNKTDLEHVREVGADEGHKAAIEHGCMHFEVSAAENPVGISLAFQSLLREARIAHHQRNGALKRRKSSLVNMSKRLGAMFGKK</sequence>
<reference evidence="5 6" key="1">
    <citation type="submission" date="2024-04" db="EMBL/GenBank/DDBJ databases">
        <authorList>
            <consortium name="Genoscope - CEA"/>
            <person name="William W."/>
        </authorList>
    </citation>
    <scope>NUCLEOTIDE SEQUENCE [LARGE SCALE GENOMIC DNA]</scope>
</reference>
<feature type="non-terminal residue" evidence="5">
    <location>
        <position position="198"/>
    </location>
</feature>
<dbReference type="PRINTS" id="PR00449">
    <property type="entry name" value="RASTRNSFRMNG"/>
</dbReference>
<dbReference type="PROSITE" id="PS51419">
    <property type="entry name" value="RAB"/>
    <property type="match status" value="1"/>
</dbReference>
<keyword evidence="6" id="KW-1185">Reference proteome</keyword>
<dbReference type="GO" id="GO:0005525">
    <property type="term" value="F:GTP binding"/>
    <property type="evidence" value="ECO:0007669"/>
    <property type="project" value="InterPro"/>
</dbReference>
<comment type="caution">
    <text evidence="5">The sequence shown here is derived from an EMBL/GenBank/DDBJ whole genome shotgun (WGS) entry which is preliminary data.</text>
</comment>
<gene>
    <name evidence="5" type="ORF">GSLYS_00003112001</name>
</gene>
<accession>A0AAV2H5J9</accession>
<dbReference type="GO" id="GO:0003925">
    <property type="term" value="F:G protein activity"/>
    <property type="evidence" value="ECO:0007669"/>
    <property type="project" value="UniProtKB-EC"/>
</dbReference>
<dbReference type="Gene3D" id="3.40.50.300">
    <property type="entry name" value="P-loop containing nucleotide triphosphate hydrolases"/>
    <property type="match status" value="1"/>
</dbReference>
<evidence type="ECO:0000313" key="5">
    <source>
        <dbReference type="EMBL" id="CAL1528942.1"/>
    </source>
</evidence>
<organism evidence="5 6">
    <name type="scientific">Lymnaea stagnalis</name>
    <name type="common">Great pond snail</name>
    <name type="synonym">Helix stagnalis</name>
    <dbReference type="NCBI Taxonomy" id="6523"/>
    <lineage>
        <taxon>Eukaryota</taxon>
        <taxon>Metazoa</taxon>
        <taxon>Spiralia</taxon>
        <taxon>Lophotrochozoa</taxon>
        <taxon>Mollusca</taxon>
        <taxon>Gastropoda</taxon>
        <taxon>Heterobranchia</taxon>
        <taxon>Euthyneura</taxon>
        <taxon>Panpulmonata</taxon>
        <taxon>Hygrophila</taxon>
        <taxon>Lymnaeoidea</taxon>
        <taxon>Lymnaeidae</taxon>
        <taxon>Lymnaea</taxon>
    </lineage>
</organism>
<dbReference type="InterPro" id="IPR005225">
    <property type="entry name" value="Small_GTP-bd"/>
</dbReference>
<comment type="similarity">
    <text evidence="1">Belongs to the small GTPase superfamily. Ras family.</text>
</comment>
<evidence type="ECO:0000256" key="2">
    <source>
        <dbReference type="ARBA" id="ARBA00011984"/>
    </source>
</evidence>
<dbReference type="NCBIfam" id="TIGR00231">
    <property type="entry name" value="small_GTP"/>
    <property type="match status" value="1"/>
</dbReference>